<reference evidence="4" key="1">
    <citation type="submission" date="2018-06" db="EMBL/GenBank/DDBJ databases">
        <authorList>
            <person name="Zhirakovskaya E."/>
        </authorList>
    </citation>
    <scope>NUCLEOTIDE SEQUENCE</scope>
</reference>
<gene>
    <name evidence="4" type="ORF">MNBD_DELTA03-700</name>
</gene>
<sequence length="225" mass="24994">MAEGLEVNFTAALESGLEALDIPAPEPAALALLQRYFAELEKWGRKINLVARAAPEQIIENHFLDSLTLLPLIAGQKARSLLDVGSGAGFPGLALKISRPELTVTLVEPRQKRVAFLRHVIRTLRLDNIKVIEERLREDKEAWPAYGQPDIITCRALTAIGPFLKMLTNCPPRGTVICMKGPRLTEELKAWQQDDPASPFKHIKTLRFTMPGNKAERALAVFAKN</sequence>
<keyword evidence="2" id="KW-0698">rRNA processing</keyword>
<evidence type="ECO:0000256" key="2">
    <source>
        <dbReference type="ARBA" id="ARBA00022552"/>
    </source>
</evidence>
<dbReference type="HAMAP" id="MF_00074">
    <property type="entry name" value="16SrRNA_methyltr_G"/>
    <property type="match status" value="1"/>
</dbReference>
<dbReference type="SUPFAM" id="SSF53335">
    <property type="entry name" value="S-adenosyl-L-methionine-dependent methyltransferases"/>
    <property type="match status" value="1"/>
</dbReference>
<keyword evidence="3 4" id="KW-0808">Transferase</keyword>
<dbReference type="AlphaFoldDB" id="A0A3B0UVV3"/>
<evidence type="ECO:0000256" key="1">
    <source>
        <dbReference type="ARBA" id="ARBA00022490"/>
    </source>
</evidence>
<dbReference type="EC" id="2.1.1.170" evidence="4"/>
<evidence type="ECO:0000256" key="3">
    <source>
        <dbReference type="ARBA" id="ARBA00022679"/>
    </source>
</evidence>
<organism evidence="4">
    <name type="scientific">hydrothermal vent metagenome</name>
    <dbReference type="NCBI Taxonomy" id="652676"/>
    <lineage>
        <taxon>unclassified sequences</taxon>
        <taxon>metagenomes</taxon>
        <taxon>ecological metagenomes</taxon>
    </lineage>
</organism>
<dbReference type="Pfam" id="PF02527">
    <property type="entry name" value="GidB"/>
    <property type="match status" value="1"/>
</dbReference>
<name>A0A3B0UVV3_9ZZZZ</name>
<keyword evidence="1" id="KW-0963">Cytoplasm</keyword>
<dbReference type="PANTHER" id="PTHR31760">
    <property type="entry name" value="S-ADENOSYL-L-METHIONINE-DEPENDENT METHYLTRANSFERASES SUPERFAMILY PROTEIN"/>
    <property type="match status" value="1"/>
</dbReference>
<dbReference type="EMBL" id="UOEX01000119">
    <property type="protein sequence ID" value="VAW35228.1"/>
    <property type="molecule type" value="Genomic_DNA"/>
</dbReference>
<dbReference type="NCBIfam" id="TIGR00138">
    <property type="entry name" value="rsmG_gidB"/>
    <property type="match status" value="1"/>
</dbReference>
<dbReference type="GO" id="GO:0070043">
    <property type="term" value="F:rRNA (guanine-N7-)-methyltransferase activity"/>
    <property type="evidence" value="ECO:0007669"/>
    <property type="project" value="TreeGrafter"/>
</dbReference>
<dbReference type="CDD" id="cd02440">
    <property type="entry name" value="AdoMet_MTases"/>
    <property type="match status" value="1"/>
</dbReference>
<evidence type="ECO:0000313" key="4">
    <source>
        <dbReference type="EMBL" id="VAW35228.1"/>
    </source>
</evidence>
<proteinExistence type="inferred from homology"/>
<dbReference type="PANTHER" id="PTHR31760:SF0">
    <property type="entry name" value="S-ADENOSYL-L-METHIONINE-DEPENDENT METHYLTRANSFERASES SUPERFAMILY PROTEIN"/>
    <property type="match status" value="1"/>
</dbReference>
<dbReference type="InterPro" id="IPR003682">
    <property type="entry name" value="rRNA_ssu_MeTfrase_G"/>
</dbReference>
<dbReference type="GO" id="GO:0005829">
    <property type="term" value="C:cytosol"/>
    <property type="evidence" value="ECO:0007669"/>
    <property type="project" value="TreeGrafter"/>
</dbReference>
<accession>A0A3B0UVV3</accession>
<dbReference type="Gene3D" id="3.40.50.150">
    <property type="entry name" value="Vaccinia Virus protein VP39"/>
    <property type="match status" value="1"/>
</dbReference>
<dbReference type="PIRSF" id="PIRSF003078">
    <property type="entry name" value="GidB"/>
    <property type="match status" value="1"/>
</dbReference>
<protein>
    <submittedName>
        <fullName evidence="4">16S rRNA (Guanine(527)-N(7))-methyltransferase</fullName>
        <ecNumber evidence="4">2.1.1.170</ecNumber>
    </submittedName>
</protein>
<dbReference type="InterPro" id="IPR029063">
    <property type="entry name" value="SAM-dependent_MTases_sf"/>
</dbReference>
<keyword evidence="4" id="KW-0489">Methyltransferase</keyword>